<dbReference type="GeneID" id="95989152"/>
<comment type="caution">
    <text evidence="8">The sequence shown here is derived from an EMBL/GenBank/DDBJ whole genome shotgun (WGS) entry which is preliminary data.</text>
</comment>
<keyword evidence="3 4" id="KW-0326">Glycosidase</keyword>
<dbReference type="RefSeq" id="XP_069206354.1">
    <property type="nucleotide sequence ID" value="XM_069356513.1"/>
</dbReference>
<feature type="chain" id="PRO_5045713366" evidence="5">
    <location>
        <begin position="18"/>
        <end position="531"/>
    </location>
</feature>
<keyword evidence="9" id="KW-1185">Reference proteome</keyword>
<reference evidence="8 9" key="1">
    <citation type="submission" date="2023-08" db="EMBL/GenBank/DDBJ databases">
        <title>Annotated Genome Sequence of Vanrija albida AlHP1.</title>
        <authorList>
            <person name="Herzog R."/>
        </authorList>
    </citation>
    <scope>NUCLEOTIDE SEQUENCE [LARGE SCALE GENOMIC DNA]</scope>
    <source>
        <strain evidence="8 9">AlHP1</strain>
    </source>
</reference>
<dbReference type="EC" id="3.2.1.26" evidence="8"/>
<gene>
    <name evidence="8" type="primary">INV1</name>
    <name evidence="8" type="ORF">Q8F55_008109</name>
</gene>
<organism evidence="8 9">
    <name type="scientific">Vanrija albida</name>
    <dbReference type="NCBI Taxonomy" id="181172"/>
    <lineage>
        <taxon>Eukaryota</taxon>
        <taxon>Fungi</taxon>
        <taxon>Dikarya</taxon>
        <taxon>Basidiomycota</taxon>
        <taxon>Agaricomycotina</taxon>
        <taxon>Tremellomycetes</taxon>
        <taxon>Trichosporonales</taxon>
        <taxon>Trichosporonaceae</taxon>
        <taxon>Vanrija</taxon>
    </lineage>
</organism>
<dbReference type="InterPro" id="IPR013320">
    <property type="entry name" value="ConA-like_dom_sf"/>
</dbReference>
<dbReference type="EMBL" id="JBBXJM010000006">
    <property type="protein sequence ID" value="KAL1406410.1"/>
    <property type="molecule type" value="Genomic_DNA"/>
</dbReference>
<evidence type="ECO:0000259" key="7">
    <source>
        <dbReference type="Pfam" id="PF08244"/>
    </source>
</evidence>
<keyword evidence="5" id="KW-0732">Signal</keyword>
<keyword evidence="2 4" id="KW-0378">Hydrolase</keyword>
<sequence length="531" mass="54217">MIIRSCLLLATAALAAANNDGAGPSATTDAAPPGLSPFPTGTRPYAQGVPTGQAIRGDYGGALRPQVHLSPPVGYLSDPNGLFKDDGGTWHVYYQYNPTNPVPGPGNWGHATSPDLYHWTNAPIALHPPERGVGVGNGSVVHDTNNTSGLGSVVAVYTINGTVALAGSEDGGYAFTPAGSVGVRGRDPRVARLGGEWVLAIARGDKVAFYTSSDLKTWRWASDFVAGGRVSAPSLAEVAVEGGGTAHVLFLTTTDAPLGGEAQVYFTGAFADGVFAPDGPAAPAEWGKDASGGVFDPTGAVAISWANNVQYAARVPTASESWRGALTLPRAVSVKVDNGRRVLALGAYGLDGVRGPEIASAGGDSPQWRWDAALDGAGAFLLELKVGAGTTLNCTFSSAGAAQGSGLGGGELASPASSVSGGLADGQLYIDRGGTASGFNSTSFTPRLSTPWHSGETTLRIVLDRSVLEVFADDKCAATAVFYPAAPLTRVAVHAEGKVEAKVYDLGSGWEGDGTGGGGSVRQRRRRRALA</sequence>
<dbReference type="InterPro" id="IPR001362">
    <property type="entry name" value="Glyco_hydro_32"/>
</dbReference>
<protein>
    <submittedName>
        <fullName evidence="8">Invertase</fullName>
        <ecNumber evidence="8">3.2.1.26</ecNumber>
    </submittedName>
</protein>
<dbReference type="SUPFAM" id="SSF75005">
    <property type="entry name" value="Arabinanase/levansucrase/invertase"/>
    <property type="match status" value="1"/>
</dbReference>
<feature type="domain" description="Glycosyl hydrolase family 32 N-terminal" evidence="6">
    <location>
        <begin position="68"/>
        <end position="336"/>
    </location>
</feature>
<feature type="signal peptide" evidence="5">
    <location>
        <begin position="1"/>
        <end position="17"/>
    </location>
</feature>
<dbReference type="Gene3D" id="2.60.120.560">
    <property type="entry name" value="Exo-inulinase, domain 1"/>
    <property type="match status" value="1"/>
</dbReference>
<dbReference type="Gene3D" id="2.115.10.20">
    <property type="entry name" value="Glycosyl hydrolase domain, family 43"/>
    <property type="match status" value="1"/>
</dbReference>
<name>A0ABR3PVA0_9TREE</name>
<dbReference type="SMART" id="SM00640">
    <property type="entry name" value="Glyco_32"/>
    <property type="match status" value="1"/>
</dbReference>
<evidence type="ECO:0000256" key="2">
    <source>
        <dbReference type="ARBA" id="ARBA00022801"/>
    </source>
</evidence>
<dbReference type="GO" id="GO:0004564">
    <property type="term" value="F:beta-fructofuranosidase activity"/>
    <property type="evidence" value="ECO:0007669"/>
    <property type="project" value="UniProtKB-EC"/>
</dbReference>
<dbReference type="Pfam" id="PF00251">
    <property type="entry name" value="Glyco_hydro_32N"/>
    <property type="match status" value="1"/>
</dbReference>
<dbReference type="CDD" id="cd18622">
    <property type="entry name" value="GH32_Inu-like"/>
    <property type="match status" value="1"/>
</dbReference>
<dbReference type="InterPro" id="IPR023296">
    <property type="entry name" value="Glyco_hydro_beta-prop_sf"/>
</dbReference>
<evidence type="ECO:0000256" key="5">
    <source>
        <dbReference type="SAM" id="SignalP"/>
    </source>
</evidence>
<comment type="similarity">
    <text evidence="1 4">Belongs to the glycosyl hydrolase 32 family.</text>
</comment>
<evidence type="ECO:0000259" key="6">
    <source>
        <dbReference type="Pfam" id="PF00251"/>
    </source>
</evidence>
<evidence type="ECO:0000256" key="1">
    <source>
        <dbReference type="ARBA" id="ARBA00009902"/>
    </source>
</evidence>
<dbReference type="InterPro" id="IPR013189">
    <property type="entry name" value="Glyco_hydro_32_C"/>
</dbReference>
<dbReference type="SUPFAM" id="SSF49899">
    <property type="entry name" value="Concanavalin A-like lectins/glucanases"/>
    <property type="match status" value="1"/>
</dbReference>
<evidence type="ECO:0000256" key="3">
    <source>
        <dbReference type="ARBA" id="ARBA00023295"/>
    </source>
</evidence>
<evidence type="ECO:0000313" key="8">
    <source>
        <dbReference type="EMBL" id="KAL1406410.1"/>
    </source>
</evidence>
<feature type="domain" description="Glycosyl hydrolase family 32 C-terminal" evidence="7">
    <location>
        <begin position="424"/>
        <end position="500"/>
    </location>
</feature>
<proteinExistence type="inferred from homology"/>
<dbReference type="Pfam" id="PF08244">
    <property type="entry name" value="Glyco_hydro_32C"/>
    <property type="match status" value="1"/>
</dbReference>
<dbReference type="PANTHER" id="PTHR42800:SF2">
    <property type="entry name" value="INVERTASE-RELATED"/>
    <property type="match status" value="1"/>
</dbReference>
<dbReference type="Proteomes" id="UP001565368">
    <property type="component" value="Unassembled WGS sequence"/>
</dbReference>
<evidence type="ECO:0000313" key="9">
    <source>
        <dbReference type="Proteomes" id="UP001565368"/>
    </source>
</evidence>
<dbReference type="PANTHER" id="PTHR42800">
    <property type="entry name" value="EXOINULINASE INUD (AFU_ORTHOLOGUE AFUA_5G00480)"/>
    <property type="match status" value="1"/>
</dbReference>
<dbReference type="InterPro" id="IPR013148">
    <property type="entry name" value="Glyco_hydro_32_N"/>
</dbReference>
<accession>A0ABR3PVA0</accession>
<evidence type="ECO:0000256" key="4">
    <source>
        <dbReference type="RuleBase" id="RU362110"/>
    </source>
</evidence>